<feature type="chain" id="PRO_5019039800" evidence="9">
    <location>
        <begin position="20"/>
        <end position="317"/>
    </location>
</feature>
<evidence type="ECO:0000256" key="4">
    <source>
        <dbReference type="ARBA" id="ARBA00023277"/>
    </source>
</evidence>
<dbReference type="GO" id="GO:0004553">
    <property type="term" value="F:hydrolase activity, hydrolyzing O-glycosyl compounds"/>
    <property type="evidence" value="ECO:0007669"/>
    <property type="project" value="InterPro"/>
</dbReference>
<dbReference type="RefSeq" id="WP_120257359.1">
    <property type="nucleotide sequence ID" value="NZ_RAPY01000001.1"/>
</dbReference>
<evidence type="ECO:0000256" key="1">
    <source>
        <dbReference type="ARBA" id="ARBA00009865"/>
    </source>
</evidence>
<protein>
    <submittedName>
        <fullName evidence="10">Glycosyl hydrolase family 43</fullName>
    </submittedName>
</protein>
<keyword evidence="9" id="KW-0732">Signal</keyword>
<keyword evidence="3 8" id="KW-0378">Hydrolase</keyword>
<dbReference type="GO" id="GO:0045493">
    <property type="term" value="P:xylan catabolic process"/>
    <property type="evidence" value="ECO:0007669"/>
    <property type="project" value="UniProtKB-KW"/>
</dbReference>
<comment type="caution">
    <text evidence="10">The sequence shown here is derived from an EMBL/GenBank/DDBJ whole genome shotgun (WGS) entry which is preliminary data.</text>
</comment>
<keyword evidence="2" id="KW-0858">Xylan degradation</keyword>
<proteinExistence type="inferred from homology"/>
<dbReference type="Gene3D" id="2.115.10.20">
    <property type="entry name" value="Glycosyl hydrolase domain, family 43"/>
    <property type="match status" value="1"/>
</dbReference>
<evidence type="ECO:0000256" key="9">
    <source>
        <dbReference type="SAM" id="SignalP"/>
    </source>
</evidence>
<dbReference type="OrthoDB" id="9803461at2"/>
<dbReference type="PANTHER" id="PTHR43772:SF2">
    <property type="entry name" value="PUTATIVE (AFU_ORTHOLOGUE AFUA_2G04480)-RELATED"/>
    <property type="match status" value="1"/>
</dbReference>
<keyword evidence="4" id="KW-0119">Carbohydrate metabolism</keyword>
<dbReference type="CDD" id="cd18827">
    <property type="entry name" value="GH43_XlnD-like"/>
    <property type="match status" value="1"/>
</dbReference>
<evidence type="ECO:0000256" key="2">
    <source>
        <dbReference type="ARBA" id="ARBA00022651"/>
    </source>
</evidence>
<evidence type="ECO:0000256" key="5">
    <source>
        <dbReference type="ARBA" id="ARBA00023295"/>
    </source>
</evidence>
<keyword evidence="11" id="KW-1185">Reference proteome</keyword>
<keyword evidence="2" id="KW-0624">Polysaccharide degradation</keyword>
<evidence type="ECO:0000313" key="11">
    <source>
        <dbReference type="Proteomes" id="UP000286246"/>
    </source>
</evidence>
<dbReference type="Proteomes" id="UP000286246">
    <property type="component" value="Unassembled WGS sequence"/>
</dbReference>
<organism evidence="10 11">
    <name type="scientific">Sphingobacterium detergens</name>
    <dbReference type="NCBI Taxonomy" id="1145106"/>
    <lineage>
        <taxon>Bacteria</taxon>
        <taxon>Pseudomonadati</taxon>
        <taxon>Bacteroidota</taxon>
        <taxon>Sphingobacteriia</taxon>
        <taxon>Sphingobacteriales</taxon>
        <taxon>Sphingobacteriaceae</taxon>
        <taxon>Sphingobacterium</taxon>
    </lineage>
</organism>
<dbReference type="SUPFAM" id="SSF75005">
    <property type="entry name" value="Arabinanase/levansucrase/invertase"/>
    <property type="match status" value="1"/>
</dbReference>
<feature type="active site" description="Proton donor" evidence="6">
    <location>
        <position position="200"/>
    </location>
</feature>
<dbReference type="InterPro" id="IPR052176">
    <property type="entry name" value="Glycosyl_Hydrlase_43_Enz"/>
</dbReference>
<dbReference type="Pfam" id="PF04616">
    <property type="entry name" value="Glyco_hydro_43"/>
    <property type="match status" value="1"/>
</dbReference>
<dbReference type="PANTHER" id="PTHR43772">
    <property type="entry name" value="ENDO-1,4-BETA-XYLANASE"/>
    <property type="match status" value="1"/>
</dbReference>
<dbReference type="InterPro" id="IPR006710">
    <property type="entry name" value="Glyco_hydro_43"/>
</dbReference>
<dbReference type="InterPro" id="IPR023296">
    <property type="entry name" value="Glyco_hydro_beta-prop_sf"/>
</dbReference>
<evidence type="ECO:0000313" key="10">
    <source>
        <dbReference type="EMBL" id="RKE55591.1"/>
    </source>
</evidence>
<evidence type="ECO:0000256" key="6">
    <source>
        <dbReference type="PIRSR" id="PIRSR606710-1"/>
    </source>
</evidence>
<sequence length="317" mass="36089">MIRTFFTTTSLLLATTLFAQQNPVIRGNYADPEGIIYGNKYWIFPTYSAPYEEQVFFDAFSSSDLTSWTKHPRVLQNNQVTWAKKAMWAPAVLENKGKYYLFFSANDVHQGEIGGIGVAVADKPEGPYTDLLGKPLINDIINGAQPIDQFVFKDKDGTFYMYYGGWKHCNMVKLKPDFTGLLPFDDGTYYKEITPKDYVEGPFMFIKNGKYYFMWSEGGWTGPDYKVAYAIADSPFGPFERIGTILERDPKVAVGAGHHSVIKAPNKDKYFIVYHRRPLGKEGANERVTCIDEMKFDKNGHILPVEMTFKGVKYPLK</sequence>
<dbReference type="EMBL" id="RAPY01000001">
    <property type="protein sequence ID" value="RKE55591.1"/>
    <property type="molecule type" value="Genomic_DNA"/>
</dbReference>
<evidence type="ECO:0000256" key="3">
    <source>
        <dbReference type="ARBA" id="ARBA00022801"/>
    </source>
</evidence>
<accession>A0A420BFU5</accession>
<reference evidence="10 11" key="1">
    <citation type="submission" date="2018-09" db="EMBL/GenBank/DDBJ databases">
        <title>Genomic Encyclopedia of Type Strains, Phase III (KMG-III): the genomes of soil and plant-associated and newly described type strains.</title>
        <authorList>
            <person name="Whitman W."/>
        </authorList>
    </citation>
    <scope>NUCLEOTIDE SEQUENCE [LARGE SCALE GENOMIC DNA]</scope>
    <source>
        <strain evidence="10 11">CECT 7938</strain>
    </source>
</reference>
<keyword evidence="5 8" id="KW-0326">Glycosidase</keyword>
<dbReference type="AlphaFoldDB" id="A0A420BFU5"/>
<feature type="active site" description="Proton acceptor" evidence="6">
    <location>
        <position position="31"/>
    </location>
</feature>
<evidence type="ECO:0000256" key="8">
    <source>
        <dbReference type="RuleBase" id="RU361187"/>
    </source>
</evidence>
<evidence type="ECO:0000256" key="7">
    <source>
        <dbReference type="PIRSR" id="PIRSR606710-2"/>
    </source>
</evidence>
<feature type="signal peptide" evidence="9">
    <location>
        <begin position="1"/>
        <end position="19"/>
    </location>
</feature>
<comment type="similarity">
    <text evidence="1 8">Belongs to the glycosyl hydrolase 43 family.</text>
</comment>
<name>A0A420BFU5_SPHD1</name>
<gene>
    <name evidence="10" type="ORF">DFQ12_0425</name>
</gene>
<feature type="site" description="Important for catalytic activity, responsible for pKa modulation of the active site Glu and correct orientation of both the proton donor and substrate" evidence="7">
    <location>
        <position position="148"/>
    </location>
</feature>